<comment type="function">
    <text evidence="3">Functions as a component of numerous distinct DCX (DDB1-CUL4-X-box) E3 ubiquitin-protein ligase complexes which mediate the ubiquitination and subsequent proteasomal degradation of target proteins. In the DCX complexes, acts as a scaffolding subunit required to stabilize the complex.</text>
</comment>
<sequence>MASSFMKGLPVYNEQNFTRFQGDPSGRTSYKKPPVYLPTKDNPGSQEIVTEKTNILLRYLHQQMEKKCPKKKRDPAAAGNEEENPRTKRPRIEPGPSSSDSP</sequence>
<evidence type="ECO:0000256" key="1">
    <source>
        <dbReference type="ARBA" id="ARBA00008042"/>
    </source>
</evidence>
<dbReference type="AlphaFoldDB" id="A0AAV2S3N8"/>
<dbReference type="PANTHER" id="PTHR31879:SF2">
    <property type="entry name" value="DET1- AND DDB1-ASSOCIATED PROTEIN 1"/>
    <property type="match status" value="1"/>
</dbReference>
<feature type="region of interest" description="Disordered" evidence="4">
    <location>
        <begin position="16"/>
        <end position="48"/>
    </location>
</feature>
<protein>
    <recommendedName>
        <fullName evidence="2">DET1- and DDB1-associated protein 1</fullName>
    </recommendedName>
</protein>
<organism evidence="6 7">
    <name type="scientific">Meganyctiphanes norvegica</name>
    <name type="common">Northern krill</name>
    <name type="synonym">Thysanopoda norvegica</name>
    <dbReference type="NCBI Taxonomy" id="48144"/>
    <lineage>
        <taxon>Eukaryota</taxon>
        <taxon>Metazoa</taxon>
        <taxon>Ecdysozoa</taxon>
        <taxon>Arthropoda</taxon>
        <taxon>Crustacea</taxon>
        <taxon>Multicrustacea</taxon>
        <taxon>Malacostraca</taxon>
        <taxon>Eumalacostraca</taxon>
        <taxon>Eucarida</taxon>
        <taxon>Euphausiacea</taxon>
        <taxon>Euphausiidae</taxon>
        <taxon>Meganyctiphanes</taxon>
    </lineage>
</organism>
<proteinExistence type="inferred from homology"/>
<accession>A0AAV2S3N8</accession>
<dbReference type="GO" id="GO:0080008">
    <property type="term" value="C:Cul4-RING E3 ubiquitin ligase complex"/>
    <property type="evidence" value="ECO:0007669"/>
    <property type="project" value="TreeGrafter"/>
</dbReference>
<dbReference type="Pfam" id="PF10172">
    <property type="entry name" value="DDA1"/>
    <property type="match status" value="1"/>
</dbReference>
<evidence type="ECO:0000256" key="3">
    <source>
        <dbReference type="ARBA" id="ARBA00045586"/>
    </source>
</evidence>
<gene>
    <name evidence="6" type="ORF">MNOR_LOCUS30970</name>
</gene>
<dbReference type="InterPro" id="IPR033575">
    <property type="entry name" value="DDA1-like"/>
</dbReference>
<evidence type="ECO:0000256" key="2">
    <source>
        <dbReference type="ARBA" id="ARBA00018256"/>
    </source>
</evidence>
<reference evidence="6 7" key="1">
    <citation type="submission" date="2024-05" db="EMBL/GenBank/DDBJ databases">
        <authorList>
            <person name="Wallberg A."/>
        </authorList>
    </citation>
    <scope>NUCLEOTIDE SEQUENCE [LARGE SCALE GENOMIC DNA]</scope>
</reference>
<feature type="region of interest" description="Disordered" evidence="4">
    <location>
        <begin position="62"/>
        <end position="102"/>
    </location>
</feature>
<dbReference type="Proteomes" id="UP001497623">
    <property type="component" value="Unassembled WGS sequence"/>
</dbReference>
<dbReference type="EMBL" id="CAXKWB010038887">
    <property type="protein sequence ID" value="CAL4152534.1"/>
    <property type="molecule type" value="Genomic_DNA"/>
</dbReference>
<comment type="caution">
    <text evidence="6">The sequence shown here is derived from an EMBL/GenBank/DDBJ whole genome shotgun (WGS) entry which is preliminary data.</text>
</comment>
<dbReference type="GO" id="GO:0032436">
    <property type="term" value="P:positive regulation of proteasomal ubiquitin-dependent protein catabolic process"/>
    <property type="evidence" value="ECO:0007669"/>
    <property type="project" value="TreeGrafter"/>
</dbReference>
<evidence type="ECO:0000313" key="6">
    <source>
        <dbReference type="EMBL" id="CAL4152534.1"/>
    </source>
</evidence>
<evidence type="ECO:0000256" key="4">
    <source>
        <dbReference type="SAM" id="MobiDB-lite"/>
    </source>
</evidence>
<dbReference type="InterPro" id="IPR018276">
    <property type="entry name" value="DDA1_dom"/>
</dbReference>
<evidence type="ECO:0000313" key="7">
    <source>
        <dbReference type="Proteomes" id="UP001497623"/>
    </source>
</evidence>
<dbReference type="PANTHER" id="PTHR31879">
    <property type="entry name" value="DET1- AND DDB1-ASSOCIATED PROTEIN 1"/>
    <property type="match status" value="1"/>
</dbReference>
<comment type="similarity">
    <text evidence="1">Belongs to the DDA1 family.</text>
</comment>
<name>A0AAV2S3N8_MEGNR</name>
<evidence type="ECO:0000259" key="5">
    <source>
        <dbReference type="Pfam" id="PF10172"/>
    </source>
</evidence>
<feature type="compositionally biased region" description="Basic and acidic residues" evidence="4">
    <location>
        <begin position="83"/>
        <end position="92"/>
    </location>
</feature>
<keyword evidence="7" id="KW-1185">Reference proteome</keyword>
<feature type="domain" description="DET1- and DDB1-associated protein 1" evidence="5">
    <location>
        <begin position="4"/>
        <end position="66"/>
    </location>
</feature>